<dbReference type="InterPro" id="IPR002347">
    <property type="entry name" value="SDR_fam"/>
</dbReference>
<proteinExistence type="inferred from homology"/>
<dbReference type="PANTHER" id="PTHR43639:SF1">
    <property type="entry name" value="SHORT-CHAIN DEHYDROGENASE_REDUCTASE FAMILY PROTEIN"/>
    <property type="match status" value="1"/>
</dbReference>
<dbReference type="RefSeq" id="WP_139941396.1">
    <property type="nucleotide sequence ID" value="NZ_JBHSYP010000002.1"/>
</dbReference>
<dbReference type="OrthoDB" id="9786360at2"/>
<evidence type="ECO:0000313" key="3">
    <source>
        <dbReference type="EMBL" id="TPD59177.1"/>
    </source>
</evidence>
<dbReference type="InterPro" id="IPR036291">
    <property type="entry name" value="NAD(P)-bd_dom_sf"/>
</dbReference>
<name>A0A501PGJ0_9PROT</name>
<gene>
    <name evidence="3" type="ORF">FIV46_13190</name>
</gene>
<dbReference type="Gene3D" id="3.40.50.720">
    <property type="entry name" value="NAD(P)-binding Rossmann-like Domain"/>
    <property type="match status" value="1"/>
</dbReference>
<keyword evidence="4" id="KW-1185">Reference proteome</keyword>
<dbReference type="AlphaFoldDB" id="A0A501PGJ0"/>
<reference evidence="4" key="1">
    <citation type="submission" date="2019-06" db="EMBL/GenBank/DDBJ databases">
        <title>The complete genome of Emcibacter congregatus ZYLT.</title>
        <authorList>
            <person name="Zhao Z."/>
        </authorList>
    </citation>
    <scope>NUCLEOTIDE SEQUENCE [LARGE SCALE GENOMIC DNA]</scope>
    <source>
        <strain evidence="4">MCCC 1A06723</strain>
    </source>
</reference>
<dbReference type="EMBL" id="VFIY01000015">
    <property type="protein sequence ID" value="TPD59177.1"/>
    <property type="molecule type" value="Genomic_DNA"/>
</dbReference>
<organism evidence="3 4">
    <name type="scientific">Emcibacter nanhaiensis</name>
    <dbReference type="NCBI Taxonomy" id="1505037"/>
    <lineage>
        <taxon>Bacteria</taxon>
        <taxon>Pseudomonadati</taxon>
        <taxon>Pseudomonadota</taxon>
        <taxon>Alphaproteobacteria</taxon>
        <taxon>Emcibacterales</taxon>
        <taxon>Emcibacteraceae</taxon>
        <taxon>Emcibacter</taxon>
    </lineage>
</organism>
<dbReference type="Pfam" id="PF00106">
    <property type="entry name" value="adh_short"/>
    <property type="match status" value="1"/>
</dbReference>
<evidence type="ECO:0000256" key="2">
    <source>
        <dbReference type="ARBA" id="ARBA00023002"/>
    </source>
</evidence>
<comment type="similarity">
    <text evidence="1">Belongs to the short-chain dehydrogenases/reductases (SDR) family.</text>
</comment>
<evidence type="ECO:0000313" key="4">
    <source>
        <dbReference type="Proteomes" id="UP000319148"/>
    </source>
</evidence>
<dbReference type="PRINTS" id="PR00081">
    <property type="entry name" value="GDHRDH"/>
</dbReference>
<protein>
    <submittedName>
        <fullName evidence="3">SDR family NAD(P)-dependent oxidoreductase</fullName>
    </submittedName>
</protein>
<comment type="caution">
    <text evidence="3">The sequence shown here is derived from an EMBL/GenBank/DDBJ whole genome shotgun (WGS) entry which is preliminary data.</text>
</comment>
<sequence length="259" mass="27785">MDSSILVTGAAKRIGRDIALTLAAAGYHIHLHYHNSGDEARQTLTDIETAGGSASLVQADLADYDAAQRLIPGLAATNTPPLRHLVNNASQFDDDTLFSLDAASFQSHMDVNLRAPLQLSRGLYDSLGTDDNKGSVVNIIDSSIFAMNPDFLSYSLSKYALSGATEASAMAMAPRVRVNAVAPGLTLLSGDQTEDNFELTRHFNLNESSSTAKDIAATVRHLIETPSFNAAVLPLDSGQKNLHMNRDVARIAEKYLGKE</sequence>
<dbReference type="Proteomes" id="UP000319148">
    <property type="component" value="Unassembled WGS sequence"/>
</dbReference>
<keyword evidence="2" id="KW-0560">Oxidoreductase</keyword>
<accession>A0A501PGJ0</accession>
<evidence type="ECO:0000256" key="1">
    <source>
        <dbReference type="ARBA" id="ARBA00006484"/>
    </source>
</evidence>
<dbReference type="SUPFAM" id="SSF51735">
    <property type="entry name" value="NAD(P)-binding Rossmann-fold domains"/>
    <property type="match status" value="1"/>
</dbReference>
<dbReference type="PANTHER" id="PTHR43639">
    <property type="entry name" value="OXIDOREDUCTASE, SHORT-CHAIN DEHYDROGENASE/REDUCTASE FAMILY (AFU_ORTHOLOGUE AFUA_5G02870)"/>
    <property type="match status" value="1"/>
</dbReference>
<dbReference type="GO" id="GO:0016491">
    <property type="term" value="F:oxidoreductase activity"/>
    <property type="evidence" value="ECO:0007669"/>
    <property type="project" value="UniProtKB-KW"/>
</dbReference>